<dbReference type="InterPro" id="IPR023753">
    <property type="entry name" value="FAD/NAD-binding_dom"/>
</dbReference>
<feature type="domain" description="FAD/NAD(P)-binding" evidence="6">
    <location>
        <begin position="5"/>
        <end position="78"/>
    </location>
</feature>
<evidence type="ECO:0000256" key="3">
    <source>
        <dbReference type="ARBA" id="ARBA00022827"/>
    </source>
</evidence>
<accession>A0A3P7IWG0</accession>
<dbReference type="Pfam" id="PF07992">
    <property type="entry name" value="Pyr_redox_2"/>
    <property type="match status" value="1"/>
</dbReference>
<dbReference type="GO" id="GO:0016491">
    <property type="term" value="F:oxidoreductase activity"/>
    <property type="evidence" value="ECO:0007669"/>
    <property type="project" value="UniProtKB-KW"/>
</dbReference>
<name>A0A3P7IWG0_STRVU</name>
<dbReference type="InterPro" id="IPR055275">
    <property type="entry name" value="Ferredox_Rdtase"/>
</dbReference>
<dbReference type="Proteomes" id="UP000270094">
    <property type="component" value="Unassembled WGS sequence"/>
</dbReference>
<organism evidence="7 8">
    <name type="scientific">Strongylus vulgaris</name>
    <name type="common">Blood worm</name>
    <dbReference type="NCBI Taxonomy" id="40348"/>
    <lineage>
        <taxon>Eukaryota</taxon>
        <taxon>Metazoa</taxon>
        <taxon>Ecdysozoa</taxon>
        <taxon>Nematoda</taxon>
        <taxon>Chromadorea</taxon>
        <taxon>Rhabditida</taxon>
        <taxon>Rhabditina</taxon>
        <taxon>Rhabditomorpha</taxon>
        <taxon>Strongyloidea</taxon>
        <taxon>Strongylidae</taxon>
        <taxon>Strongylus</taxon>
    </lineage>
</organism>
<evidence type="ECO:0000259" key="6">
    <source>
        <dbReference type="Pfam" id="PF07992"/>
    </source>
</evidence>
<dbReference type="InterPro" id="IPR036188">
    <property type="entry name" value="FAD/NAD-bd_sf"/>
</dbReference>
<proteinExistence type="predicted"/>
<evidence type="ECO:0000313" key="8">
    <source>
        <dbReference type="Proteomes" id="UP000270094"/>
    </source>
</evidence>
<dbReference type="PANTHER" id="PTHR48467">
    <property type="entry name" value="GLUTAMATE SYNTHASE 1 [NADH], CHLOROPLASTIC-LIKE"/>
    <property type="match status" value="1"/>
</dbReference>
<evidence type="ECO:0000256" key="5">
    <source>
        <dbReference type="ARBA" id="ARBA00023002"/>
    </source>
</evidence>
<evidence type="ECO:0000256" key="2">
    <source>
        <dbReference type="ARBA" id="ARBA00022630"/>
    </source>
</evidence>
<reference evidence="7 8" key="1">
    <citation type="submission" date="2018-11" db="EMBL/GenBank/DDBJ databases">
        <authorList>
            <consortium name="Pathogen Informatics"/>
        </authorList>
    </citation>
    <scope>NUCLEOTIDE SEQUENCE [LARGE SCALE GENOMIC DNA]</scope>
</reference>
<keyword evidence="4" id="KW-0521">NADP</keyword>
<keyword evidence="3" id="KW-0274">FAD</keyword>
<comment type="cofactor">
    <cofactor evidence="1">
        <name>FAD</name>
        <dbReference type="ChEBI" id="CHEBI:57692"/>
    </cofactor>
</comment>
<keyword evidence="5" id="KW-0560">Oxidoreductase</keyword>
<dbReference type="Gene3D" id="3.50.50.60">
    <property type="entry name" value="FAD/NAD(P)-binding domain"/>
    <property type="match status" value="1"/>
</dbReference>
<keyword evidence="8" id="KW-1185">Reference proteome</keyword>
<dbReference type="OrthoDB" id="333024at2759"/>
<dbReference type="SUPFAM" id="SSF51905">
    <property type="entry name" value="FAD/NAD(P)-binding domain"/>
    <property type="match status" value="1"/>
</dbReference>
<evidence type="ECO:0000256" key="4">
    <source>
        <dbReference type="ARBA" id="ARBA00022857"/>
    </source>
</evidence>
<dbReference type="AlphaFoldDB" id="A0A3P7IWG0"/>
<evidence type="ECO:0000313" key="7">
    <source>
        <dbReference type="EMBL" id="VDM71529.1"/>
    </source>
</evidence>
<dbReference type="PANTHER" id="PTHR48467:SF1">
    <property type="entry name" value="GLUTAMATE SYNTHASE 1 [NADH], CHLOROPLASTIC-LIKE"/>
    <property type="match status" value="1"/>
</dbReference>
<keyword evidence="2" id="KW-0285">Flavoprotein</keyword>
<sequence length="125" mass="13711">MNELTRHYDAVLLAYGAHRPRKLNVPGADSTNVFSGSDFVSWYNGVPNAKEPLLDDPNVIIVGNGNVALDCARVLSTAKWLRTTDVPEDVITVLEQSKVKNIKIIGRRGPQDVSGIFSCFPQSRS</sequence>
<protein>
    <recommendedName>
        <fullName evidence="6">FAD/NAD(P)-binding domain-containing protein</fullName>
    </recommendedName>
</protein>
<evidence type="ECO:0000256" key="1">
    <source>
        <dbReference type="ARBA" id="ARBA00001974"/>
    </source>
</evidence>
<gene>
    <name evidence="7" type="ORF">SVUK_LOCUS6527</name>
</gene>
<dbReference type="EMBL" id="UYYB01020822">
    <property type="protein sequence ID" value="VDM71529.1"/>
    <property type="molecule type" value="Genomic_DNA"/>
</dbReference>